<dbReference type="RefSeq" id="WP_122915926.1">
    <property type="nucleotide sequence ID" value="NZ_RHHQ01000002.1"/>
</dbReference>
<evidence type="ECO:0000313" key="1">
    <source>
        <dbReference type="EMBL" id="RNB92669.1"/>
    </source>
</evidence>
<evidence type="ECO:0000313" key="2">
    <source>
        <dbReference type="Proteomes" id="UP000271031"/>
    </source>
</evidence>
<comment type="caution">
    <text evidence="1">The sequence shown here is derived from an EMBL/GenBank/DDBJ whole genome shotgun (WGS) entry which is preliminary data.</text>
</comment>
<dbReference type="AlphaFoldDB" id="A0A3M8DYR3"/>
<dbReference type="OrthoDB" id="2469332at2"/>
<dbReference type="EMBL" id="RHHQ01000002">
    <property type="protein sequence ID" value="RNB92669.1"/>
    <property type="molecule type" value="Genomic_DNA"/>
</dbReference>
<gene>
    <name evidence="1" type="ORF">EDM56_00550</name>
</gene>
<reference evidence="1 2" key="1">
    <citation type="submission" date="2018-10" db="EMBL/GenBank/DDBJ databases">
        <title>Phylogenomics of Brevibacillus.</title>
        <authorList>
            <person name="Dunlap C."/>
        </authorList>
    </citation>
    <scope>NUCLEOTIDE SEQUENCE [LARGE SCALE GENOMIC DNA]</scope>
    <source>
        <strain evidence="1 2">JCM 15716</strain>
    </source>
</reference>
<dbReference type="Proteomes" id="UP000271031">
    <property type="component" value="Unassembled WGS sequence"/>
</dbReference>
<name>A0A3M8DYR3_9BACL</name>
<organism evidence="1 2">
    <name type="scientific">Brevibacillus fluminis</name>
    <dbReference type="NCBI Taxonomy" id="511487"/>
    <lineage>
        <taxon>Bacteria</taxon>
        <taxon>Bacillati</taxon>
        <taxon>Bacillota</taxon>
        <taxon>Bacilli</taxon>
        <taxon>Bacillales</taxon>
        <taxon>Paenibacillaceae</taxon>
        <taxon>Brevibacillus</taxon>
    </lineage>
</organism>
<proteinExistence type="predicted"/>
<protein>
    <submittedName>
        <fullName evidence="1">XRE family transcriptional regulator</fullName>
    </submittedName>
</protein>
<keyword evidence="2" id="KW-1185">Reference proteome</keyword>
<accession>A0A3M8DYR3</accession>
<sequence length="68" mass="8239">MVRKRPISPLGWAIKKRLAELQMDQREFCQRYHIPENRLGDIMTNARKATKYRNRIVEILNLERNRDS</sequence>